<evidence type="ECO:0000256" key="3">
    <source>
        <dbReference type="ARBA" id="ARBA00023235"/>
    </source>
</evidence>
<dbReference type="InterPro" id="IPR020103">
    <property type="entry name" value="PsdUridine_synth_cat_dom_sf"/>
</dbReference>
<feature type="compositionally biased region" description="Polar residues" evidence="4">
    <location>
        <begin position="55"/>
        <end position="65"/>
    </location>
</feature>
<keyword evidence="2" id="KW-0819">tRNA processing</keyword>
<name>A0ABP1QPD7_9HEXA</name>
<dbReference type="PANTHER" id="PTHR11142">
    <property type="entry name" value="PSEUDOURIDYLATE SYNTHASE"/>
    <property type="match status" value="1"/>
</dbReference>
<evidence type="ECO:0000313" key="7">
    <source>
        <dbReference type="Proteomes" id="UP001642540"/>
    </source>
</evidence>
<keyword evidence="7" id="KW-1185">Reference proteome</keyword>
<protein>
    <recommendedName>
        <fullName evidence="5">Pseudouridine synthase I TruA alpha/beta domain-containing protein</fullName>
    </recommendedName>
</protein>
<dbReference type="Gene3D" id="3.30.70.660">
    <property type="entry name" value="Pseudouridine synthase I, catalytic domain, C-terminal subdomain"/>
    <property type="match status" value="1"/>
</dbReference>
<dbReference type="NCBIfam" id="TIGR00071">
    <property type="entry name" value="hisT_truA"/>
    <property type="match status" value="1"/>
</dbReference>
<evidence type="ECO:0000256" key="4">
    <source>
        <dbReference type="SAM" id="MobiDB-lite"/>
    </source>
</evidence>
<feature type="region of interest" description="Disordered" evidence="4">
    <location>
        <begin position="55"/>
        <end position="126"/>
    </location>
</feature>
<dbReference type="Pfam" id="PF01416">
    <property type="entry name" value="PseudoU_synth_1"/>
    <property type="match status" value="1"/>
</dbReference>
<sequence length="499" mass="56378">MAAKISNLLMTCSSIAVSRAFLSSVPSKFPNSTVFYSNWSKSIVAVKDNPKFQRQSQRMASTVSESVVPVQKEEPSANSSEPLELESSVTTSDAPAVVLEEIPSKSAPAETTQPNTSGSNTGSVDPARPIRLKLIKAAILLSYNGQGYFGMQMQNNGTRTIENDLMKAFHEAGFVSEEGFQKPQSIRFQRAARTDKNVSAARQIISLKVPKHFDPDDVNKHLPDQIRVMDFRRVTHGFDAKIACCARTYMYMIPTFAFVPLEKEVTESYRITPEVLESVRDKLKKYQGTQNFHNFTSRRKPTDPSSKRFIMSFTAGEPFLKDGLEYVVLKVKGQSFMLHQIRKMIGLVVAMLRGYASEETMKNAFTLEKVDIPMAPGLGLMLGEVHYDQYNRKYGQDGIHEPLIWDNVEDKIEQFCQDKIYPEVTRTENEDKSMMNWLSTVPYHTYEARDIDDPKGYGPLGKAHLLVRNARGEGEEDEVENDEEDDSDDNVPKKKHKRN</sequence>
<gene>
    <name evidence="6" type="ORF">ODALV1_LOCUS13586</name>
</gene>
<dbReference type="SUPFAM" id="SSF55120">
    <property type="entry name" value="Pseudouridine synthase"/>
    <property type="match status" value="1"/>
</dbReference>
<dbReference type="Proteomes" id="UP001642540">
    <property type="component" value="Unassembled WGS sequence"/>
</dbReference>
<feature type="compositionally biased region" description="Polar residues" evidence="4">
    <location>
        <begin position="109"/>
        <end position="123"/>
    </location>
</feature>
<feature type="compositionally biased region" description="Acidic residues" evidence="4">
    <location>
        <begin position="474"/>
        <end position="489"/>
    </location>
</feature>
<evidence type="ECO:0000256" key="1">
    <source>
        <dbReference type="ARBA" id="ARBA00009375"/>
    </source>
</evidence>
<dbReference type="InterPro" id="IPR001406">
    <property type="entry name" value="PsdUridine_synth_TruA"/>
</dbReference>
<accession>A0ABP1QPD7</accession>
<keyword evidence="3" id="KW-0413">Isomerase</keyword>
<dbReference type="CDD" id="cd02568">
    <property type="entry name" value="PseudoU_synth_PUS1_PUS2"/>
    <property type="match status" value="1"/>
</dbReference>
<dbReference type="InterPro" id="IPR020094">
    <property type="entry name" value="TruA/RsuA/RluB/E/F_N"/>
</dbReference>
<dbReference type="InterPro" id="IPR041708">
    <property type="entry name" value="PUS1/PUS2-like"/>
</dbReference>
<evidence type="ECO:0000313" key="6">
    <source>
        <dbReference type="EMBL" id="CAL8109677.1"/>
    </source>
</evidence>
<feature type="compositionally biased region" description="Polar residues" evidence="4">
    <location>
        <begin position="76"/>
        <end position="93"/>
    </location>
</feature>
<dbReference type="PANTHER" id="PTHR11142:SF4">
    <property type="entry name" value="PSEUDOURIDYLATE SYNTHASE 1 HOMOLOG"/>
    <property type="match status" value="1"/>
</dbReference>
<proteinExistence type="inferred from homology"/>
<dbReference type="Gene3D" id="3.30.70.580">
    <property type="entry name" value="Pseudouridine synthase I, catalytic domain, N-terminal subdomain"/>
    <property type="match status" value="1"/>
</dbReference>
<evidence type="ECO:0000259" key="5">
    <source>
        <dbReference type="Pfam" id="PF01416"/>
    </source>
</evidence>
<dbReference type="EMBL" id="CAXLJM020000041">
    <property type="protein sequence ID" value="CAL8109677.1"/>
    <property type="molecule type" value="Genomic_DNA"/>
</dbReference>
<dbReference type="InterPro" id="IPR020095">
    <property type="entry name" value="PsdUridine_synth_TruA_C"/>
</dbReference>
<comment type="caution">
    <text evidence="6">The sequence shown here is derived from an EMBL/GenBank/DDBJ whole genome shotgun (WGS) entry which is preliminary data.</text>
</comment>
<organism evidence="6 7">
    <name type="scientific">Orchesella dallaii</name>
    <dbReference type="NCBI Taxonomy" id="48710"/>
    <lineage>
        <taxon>Eukaryota</taxon>
        <taxon>Metazoa</taxon>
        <taxon>Ecdysozoa</taxon>
        <taxon>Arthropoda</taxon>
        <taxon>Hexapoda</taxon>
        <taxon>Collembola</taxon>
        <taxon>Entomobryomorpha</taxon>
        <taxon>Entomobryoidea</taxon>
        <taxon>Orchesellidae</taxon>
        <taxon>Orchesellinae</taxon>
        <taxon>Orchesella</taxon>
    </lineage>
</organism>
<comment type="similarity">
    <text evidence="1">Belongs to the tRNA pseudouridine synthase TruA family.</text>
</comment>
<feature type="region of interest" description="Disordered" evidence="4">
    <location>
        <begin position="468"/>
        <end position="499"/>
    </location>
</feature>
<feature type="domain" description="Pseudouridine synthase I TruA alpha/beta" evidence="5">
    <location>
        <begin position="284"/>
        <end position="388"/>
    </location>
</feature>
<reference evidence="6 7" key="1">
    <citation type="submission" date="2024-08" db="EMBL/GenBank/DDBJ databases">
        <authorList>
            <person name="Cucini C."/>
            <person name="Frati F."/>
        </authorList>
    </citation>
    <scope>NUCLEOTIDE SEQUENCE [LARGE SCALE GENOMIC DNA]</scope>
</reference>
<evidence type="ECO:0000256" key="2">
    <source>
        <dbReference type="ARBA" id="ARBA00022694"/>
    </source>
</evidence>
<dbReference type="InterPro" id="IPR020097">
    <property type="entry name" value="PsdUridine_synth_TruA_a/b_dom"/>
</dbReference>